<proteinExistence type="predicted"/>
<dbReference type="Gene3D" id="1.10.10.2840">
    <property type="entry name" value="PucR C-terminal helix-turn-helix domain"/>
    <property type="match status" value="1"/>
</dbReference>
<dbReference type="PANTHER" id="PTHR33744">
    <property type="entry name" value="CARBOHYDRATE DIACID REGULATOR"/>
    <property type="match status" value="1"/>
</dbReference>
<name>A0A0A6SCA1_CLOBU</name>
<sequence>MTGLDQYLEKIYNNCKIPFKAYIDGKVVFEADPVYFQSEVEEDDFLLGFSEVKLIIPGLFKESLGLLKFCIKDKFCEYSIDSEKIILDLLNGVDISEEKIKENTRQLKEDSFLIVISAKDKSEEAVEILNNVYSDTEILIFTFKEYVILVGSFENIQEHTCSIYETLYTSIYMKCYMSYVEISDYVSLKNNFDLCRYKLNLAHKYHVSGKVFNMDSLMFESIIDNLNEDEKNRIIAKFNEGFERLDNDIIQSIDVFFELNLNLSEASKKLYVHRNTLIYRLDKIQKCTSYDIRKFNEAVIFKVAFAIWKQKRNI</sequence>
<reference evidence="2 3" key="1">
    <citation type="submission" date="2016-01" db="EMBL/GenBank/DDBJ databases">
        <title>Characterization of the Clostridium difficile lineages that are prevalent in Hong Kong and China.</title>
        <authorList>
            <person name="Kwok J.S.-L."/>
            <person name="Lam W.-Y."/>
            <person name="Ip M."/>
            <person name="Chan T.-F."/>
            <person name="Hawkey P.M."/>
            <person name="Tsui S.K.-W."/>
        </authorList>
    </citation>
    <scope>NUCLEOTIDE SEQUENCE [LARGE SCALE GENOMIC DNA]</scope>
    <source>
        <strain evidence="2 3">300064</strain>
    </source>
</reference>
<feature type="domain" description="PucR C-terminal helix-turn-helix" evidence="1">
    <location>
        <begin position="251"/>
        <end position="306"/>
    </location>
</feature>
<dbReference type="EMBL" id="LRDH01000154">
    <property type="protein sequence ID" value="PPV12200.1"/>
    <property type="molecule type" value="Genomic_DNA"/>
</dbReference>
<organism evidence="2 3">
    <name type="scientific">Clostridium butyricum</name>
    <dbReference type="NCBI Taxonomy" id="1492"/>
    <lineage>
        <taxon>Bacteria</taxon>
        <taxon>Bacillati</taxon>
        <taxon>Bacillota</taxon>
        <taxon>Clostridia</taxon>
        <taxon>Eubacteriales</taxon>
        <taxon>Clostridiaceae</taxon>
        <taxon>Clostridium</taxon>
    </lineage>
</organism>
<evidence type="ECO:0000313" key="2">
    <source>
        <dbReference type="EMBL" id="PPV12200.1"/>
    </source>
</evidence>
<dbReference type="Pfam" id="PF13556">
    <property type="entry name" value="HTH_30"/>
    <property type="match status" value="1"/>
</dbReference>
<evidence type="ECO:0000313" key="3">
    <source>
        <dbReference type="Proteomes" id="UP000238081"/>
    </source>
</evidence>
<protein>
    <submittedName>
        <fullName evidence="2">PucR family transcriptional regulator</fullName>
    </submittedName>
</protein>
<dbReference type="PANTHER" id="PTHR33744:SF15">
    <property type="entry name" value="CARBOHYDRATE DIACID REGULATOR"/>
    <property type="match status" value="1"/>
</dbReference>
<dbReference type="InterPro" id="IPR042070">
    <property type="entry name" value="PucR_C-HTH_sf"/>
</dbReference>
<dbReference type="AlphaFoldDB" id="A0A0A6SCA1"/>
<accession>A0A0A6SCA1</accession>
<dbReference type="InterPro" id="IPR051448">
    <property type="entry name" value="CdaR-like_regulators"/>
</dbReference>
<dbReference type="Proteomes" id="UP000238081">
    <property type="component" value="Unassembled WGS sequence"/>
</dbReference>
<comment type="caution">
    <text evidence="2">The sequence shown here is derived from an EMBL/GenBank/DDBJ whole genome shotgun (WGS) entry which is preliminary data.</text>
</comment>
<dbReference type="InterPro" id="IPR025736">
    <property type="entry name" value="PucR_C-HTH_dom"/>
</dbReference>
<gene>
    <name evidence="2" type="ORF">AWN73_19470</name>
</gene>
<evidence type="ECO:0000259" key="1">
    <source>
        <dbReference type="Pfam" id="PF13556"/>
    </source>
</evidence>
<dbReference type="RefSeq" id="WP_043663110.1">
    <property type="nucleotide sequence ID" value="NZ_JBNONY010000003.1"/>
</dbReference>